<keyword evidence="2" id="KW-1185">Reference proteome</keyword>
<organism evidence="1 2">
    <name type="scientific">Denitromonas iodatirespirans</name>
    <dbReference type="NCBI Taxonomy" id="2795389"/>
    <lineage>
        <taxon>Bacteria</taxon>
        <taxon>Pseudomonadati</taxon>
        <taxon>Pseudomonadota</taxon>
        <taxon>Betaproteobacteria</taxon>
        <taxon>Rhodocyclales</taxon>
        <taxon>Zoogloeaceae</taxon>
        <taxon>Denitromonas</taxon>
    </lineage>
</organism>
<gene>
    <name evidence="1" type="ORF">I8J34_19575</name>
</gene>
<reference evidence="2" key="1">
    <citation type="journal article" date="2022" name="ISME J.">
        <title>Genetic and phylogenetic analysis of dissimilatory iodate-reducing bacteria identifies potential niches across the world's oceans.</title>
        <authorList>
            <person name="Reyes-Umana V."/>
            <person name="Henning Z."/>
            <person name="Lee K."/>
            <person name="Barnum T.P."/>
            <person name="Coates J.D."/>
        </authorList>
    </citation>
    <scope>NUCLEOTIDE SEQUENCE [LARGE SCALE GENOMIC DNA]</scope>
    <source>
        <strain evidence="2">IR12</strain>
    </source>
</reference>
<sequence length="113" mass="11908">MAVQLSRAEATALLDTVVSRYGALEIDADAIDQALSQAGEPRLRIADASTTSLTLAIDDRHHSVSVNALPQQAGRHPGIEPLQRFAQLARYLKSKANALAMQGGAMATTPSAD</sequence>
<dbReference type="AlphaFoldDB" id="A0A944DAW6"/>
<dbReference type="EMBL" id="JAEKFT010000029">
    <property type="protein sequence ID" value="MBT0963390.1"/>
    <property type="molecule type" value="Genomic_DNA"/>
</dbReference>
<comment type="caution">
    <text evidence="1">The sequence shown here is derived from an EMBL/GenBank/DDBJ whole genome shotgun (WGS) entry which is preliminary data.</text>
</comment>
<name>A0A944DAW6_DENI1</name>
<dbReference type="RefSeq" id="WP_214363323.1">
    <property type="nucleotide sequence ID" value="NZ_JAEKFT010000029.1"/>
</dbReference>
<protein>
    <submittedName>
        <fullName evidence="1">Uncharacterized protein</fullName>
    </submittedName>
</protein>
<dbReference type="Proteomes" id="UP000694660">
    <property type="component" value="Unassembled WGS sequence"/>
</dbReference>
<proteinExistence type="predicted"/>
<accession>A0A944DAW6</accession>
<evidence type="ECO:0000313" key="1">
    <source>
        <dbReference type="EMBL" id="MBT0963390.1"/>
    </source>
</evidence>
<evidence type="ECO:0000313" key="2">
    <source>
        <dbReference type="Proteomes" id="UP000694660"/>
    </source>
</evidence>